<accession>A0A9X1HVS4</accession>
<keyword evidence="2" id="KW-1185">Reference proteome</keyword>
<sequence>MEDYSYEKELRKQFLIAINDETVLMKLDDETRAEFRQLRYRMRKGTVGESTMRKVVEKYLHKRIIIVDK</sequence>
<comment type="caution">
    <text evidence="1">The sequence shown here is derived from an EMBL/GenBank/DDBJ whole genome shotgun (WGS) entry which is preliminary data.</text>
</comment>
<reference evidence="1" key="1">
    <citation type="submission" date="2021-09" db="EMBL/GenBank/DDBJ databases">
        <title>Fulvivirga sp. isolated from coastal sediment.</title>
        <authorList>
            <person name="Yu H."/>
        </authorList>
    </citation>
    <scope>NUCLEOTIDE SEQUENCE</scope>
    <source>
        <strain evidence="1">1062</strain>
    </source>
</reference>
<name>A0A9X1HVS4_9BACT</name>
<evidence type="ECO:0000313" key="1">
    <source>
        <dbReference type="EMBL" id="MCA6077948.1"/>
    </source>
</evidence>
<gene>
    <name evidence="1" type="ORF">LDX50_23940</name>
</gene>
<dbReference type="EMBL" id="JAIXNE010000005">
    <property type="protein sequence ID" value="MCA6077948.1"/>
    <property type="molecule type" value="Genomic_DNA"/>
</dbReference>
<dbReference type="RefSeq" id="WP_225698811.1">
    <property type="nucleotide sequence ID" value="NZ_JAIXNE010000005.1"/>
</dbReference>
<organism evidence="1 2">
    <name type="scientific">Fulvivirga sedimenti</name>
    <dbReference type="NCBI Taxonomy" id="2879465"/>
    <lineage>
        <taxon>Bacteria</taxon>
        <taxon>Pseudomonadati</taxon>
        <taxon>Bacteroidota</taxon>
        <taxon>Cytophagia</taxon>
        <taxon>Cytophagales</taxon>
        <taxon>Fulvivirgaceae</taxon>
        <taxon>Fulvivirga</taxon>
    </lineage>
</organism>
<proteinExistence type="predicted"/>
<evidence type="ECO:0000313" key="2">
    <source>
        <dbReference type="Proteomes" id="UP001139409"/>
    </source>
</evidence>
<dbReference type="Proteomes" id="UP001139409">
    <property type="component" value="Unassembled WGS sequence"/>
</dbReference>
<dbReference type="AlphaFoldDB" id="A0A9X1HVS4"/>
<protein>
    <submittedName>
        <fullName evidence="1">Uncharacterized protein</fullName>
    </submittedName>
</protein>